<gene>
    <name evidence="1" type="ORF">FN846DRAFT_909402</name>
</gene>
<name>A0A5J5EQ73_9PEZI</name>
<proteinExistence type="predicted"/>
<dbReference type="InParanoid" id="A0A5J5EQ73"/>
<accession>A0A5J5EQ73</accession>
<comment type="caution">
    <text evidence="1">The sequence shown here is derived from an EMBL/GenBank/DDBJ whole genome shotgun (WGS) entry which is preliminary data.</text>
</comment>
<evidence type="ECO:0000313" key="1">
    <source>
        <dbReference type="EMBL" id="KAA8900061.1"/>
    </source>
</evidence>
<reference evidence="1 2" key="1">
    <citation type="submission" date="2019-09" db="EMBL/GenBank/DDBJ databases">
        <title>Draft genome of the ectomycorrhizal ascomycete Sphaerosporella brunnea.</title>
        <authorList>
            <consortium name="DOE Joint Genome Institute"/>
            <person name="Benucci G.M."/>
            <person name="Marozzi G."/>
            <person name="Antonielli L."/>
            <person name="Sanchez S."/>
            <person name="Marco P."/>
            <person name="Wang X."/>
            <person name="Falini L.B."/>
            <person name="Barry K."/>
            <person name="Haridas S."/>
            <person name="Lipzen A."/>
            <person name="Labutti K."/>
            <person name="Grigoriev I.V."/>
            <person name="Murat C."/>
            <person name="Martin F."/>
            <person name="Albertini E."/>
            <person name="Donnini D."/>
            <person name="Bonito G."/>
        </authorList>
    </citation>
    <scope>NUCLEOTIDE SEQUENCE [LARGE SCALE GENOMIC DNA]</scope>
    <source>
        <strain evidence="1 2">Sb_GMNB300</strain>
    </source>
</reference>
<protein>
    <submittedName>
        <fullName evidence="1">Uncharacterized protein</fullName>
    </submittedName>
</protein>
<dbReference type="AlphaFoldDB" id="A0A5J5EQ73"/>
<dbReference type="EMBL" id="VXIS01000159">
    <property type="protein sequence ID" value="KAA8900061.1"/>
    <property type="molecule type" value="Genomic_DNA"/>
</dbReference>
<organism evidence="1 2">
    <name type="scientific">Sphaerosporella brunnea</name>
    <dbReference type="NCBI Taxonomy" id="1250544"/>
    <lineage>
        <taxon>Eukaryota</taxon>
        <taxon>Fungi</taxon>
        <taxon>Dikarya</taxon>
        <taxon>Ascomycota</taxon>
        <taxon>Pezizomycotina</taxon>
        <taxon>Pezizomycetes</taxon>
        <taxon>Pezizales</taxon>
        <taxon>Pyronemataceae</taxon>
        <taxon>Sphaerosporella</taxon>
    </lineage>
</organism>
<sequence length="192" mass="21617">MYLNPVAEVGAHDHVMFHNYLVLPILMADAVKLEKARLNRRFHLRDGGRGSHQSVMYRFMFAANHVQLHLHGDKCGDCTFADAFDVGGEAFVVNIDAFVVDVIGPGSATCKQLGRFRARLVNTTEYFLYWVARMSAHNVQAVNVRGPKSEGFERTGHLELAHESDQVTDKLPDDEVVRLGNRQFDCRCLSLN</sequence>
<keyword evidence="2" id="KW-1185">Reference proteome</keyword>
<evidence type="ECO:0000313" key="2">
    <source>
        <dbReference type="Proteomes" id="UP000326924"/>
    </source>
</evidence>
<dbReference type="Proteomes" id="UP000326924">
    <property type="component" value="Unassembled WGS sequence"/>
</dbReference>